<keyword evidence="6 8" id="KW-1133">Transmembrane helix</keyword>
<keyword evidence="10" id="KW-1185">Reference proteome</keyword>
<dbReference type="AlphaFoldDB" id="A0A4U3M686"/>
<comment type="subcellular location">
    <subcellularLocation>
        <location evidence="1 8">Cell membrane</location>
        <topology evidence="1 8">Multi-pass membrane protein</topology>
    </subcellularLocation>
</comment>
<evidence type="ECO:0000256" key="6">
    <source>
        <dbReference type="ARBA" id="ARBA00022989"/>
    </source>
</evidence>
<reference evidence="9 10" key="1">
    <citation type="submission" date="2019-04" db="EMBL/GenBank/DDBJ databases">
        <title>Herbidospora sp. NEAU-GS14.nov., a novel actinomycete isolated from soil.</title>
        <authorList>
            <person name="Han L."/>
        </authorList>
    </citation>
    <scope>NUCLEOTIDE SEQUENCE [LARGE SCALE GENOMIC DNA]</scope>
    <source>
        <strain evidence="9 10">NEAU-GS14</strain>
    </source>
</reference>
<feature type="transmembrane region" description="Helical" evidence="8">
    <location>
        <begin position="214"/>
        <end position="235"/>
    </location>
</feature>
<evidence type="ECO:0000256" key="4">
    <source>
        <dbReference type="ARBA" id="ARBA00022475"/>
    </source>
</evidence>
<feature type="transmembrane region" description="Helical" evidence="8">
    <location>
        <begin position="175"/>
        <end position="202"/>
    </location>
</feature>
<comment type="similarity">
    <text evidence="2 8">Belongs to the 4-toluene sulfonate uptake permease (TSUP) (TC 2.A.102) family.</text>
</comment>
<evidence type="ECO:0000256" key="3">
    <source>
        <dbReference type="ARBA" id="ARBA00022448"/>
    </source>
</evidence>
<protein>
    <recommendedName>
        <fullName evidence="8">Probable membrane transporter protein</fullName>
    </recommendedName>
</protein>
<keyword evidence="4 8" id="KW-1003">Cell membrane</keyword>
<dbReference type="Proteomes" id="UP000308705">
    <property type="component" value="Unassembled WGS sequence"/>
</dbReference>
<dbReference type="RefSeq" id="WP_137250561.1">
    <property type="nucleotide sequence ID" value="NZ_SZQA01000036.1"/>
</dbReference>
<keyword evidence="7 8" id="KW-0472">Membrane</keyword>
<feature type="transmembrane region" description="Helical" evidence="8">
    <location>
        <begin position="84"/>
        <end position="103"/>
    </location>
</feature>
<dbReference type="Pfam" id="PF01925">
    <property type="entry name" value="TauE"/>
    <property type="match status" value="1"/>
</dbReference>
<name>A0A4U3M686_9ACTN</name>
<evidence type="ECO:0000256" key="8">
    <source>
        <dbReference type="RuleBase" id="RU363041"/>
    </source>
</evidence>
<feature type="transmembrane region" description="Helical" evidence="8">
    <location>
        <begin position="124"/>
        <end position="155"/>
    </location>
</feature>
<dbReference type="InterPro" id="IPR052017">
    <property type="entry name" value="TSUP"/>
</dbReference>
<sequence>MAAGWVDAVVGGGGLLQLPALLLAGLTPVEALATNKSASVLGTASAAYTYARRTGVDRIAVPAGAAAVLSSACGALLAGLLDPAVLKPLIIVVLVGVAAFVALRPSFGAVADPGLRTRGRLAAALLAAGGVIAFYDGLIGPGTGTFLIIAFTSLVGMDFVRASGTAKIINMGTNVGAIAVFALQGHVVWALGLAMGVANIAGAQLGARMALKRGAGFVRAVLLTVVSALVLRLGWDLL</sequence>
<dbReference type="PANTHER" id="PTHR30269:SF0">
    <property type="entry name" value="MEMBRANE TRANSPORTER PROTEIN YFCA-RELATED"/>
    <property type="match status" value="1"/>
</dbReference>
<evidence type="ECO:0000256" key="1">
    <source>
        <dbReference type="ARBA" id="ARBA00004651"/>
    </source>
</evidence>
<gene>
    <name evidence="9" type="ORF">FDA94_30670</name>
</gene>
<dbReference type="InterPro" id="IPR002781">
    <property type="entry name" value="TM_pro_TauE-like"/>
</dbReference>
<evidence type="ECO:0000313" key="10">
    <source>
        <dbReference type="Proteomes" id="UP000308705"/>
    </source>
</evidence>
<evidence type="ECO:0000256" key="5">
    <source>
        <dbReference type="ARBA" id="ARBA00022692"/>
    </source>
</evidence>
<evidence type="ECO:0000256" key="7">
    <source>
        <dbReference type="ARBA" id="ARBA00023136"/>
    </source>
</evidence>
<keyword evidence="3" id="KW-0813">Transport</keyword>
<keyword evidence="5 8" id="KW-0812">Transmembrane</keyword>
<dbReference type="EMBL" id="SZQA01000036">
    <property type="protein sequence ID" value="TKK84301.1"/>
    <property type="molecule type" value="Genomic_DNA"/>
</dbReference>
<dbReference type="GO" id="GO:0005886">
    <property type="term" value="C:plasma membrane"/>
    <property type="evidence" value="ECO:0007669"/>
    <property type="project" value="UniProtKB-SubCell"/>
</dbReference>
<evidence type="ECO:0000256" key="2">
    <source>
        <dbReference type="ARBA" id="ARBA00009142"/>
    </source>
</evidence>
<organism evidence="9 10">
    <name type="scientific">Herbidospora galbida</name>
    <dbReference type="NCBI Taxonomy" id="2575442"/>
    <lineage>
        <taxon>Bacteria</taxon>
        <taxon>Bacillati</taxon>
        <taxon>Actinomycetota</taxon>
        <taxon>Actinomycetes</taxon>
        <taxon>Streptosporangiales</taxon>
        <taxon>Streptosporangiaceae</taxon>
        <taxon>Herbidospora</taxon>
    </lineage>
</organism>
<evidence type="ECO:0000313" key="9">
    <source>
        <dbReference type="EMBL" id="TKK84301.1"/>
    </source>
</evidence>
<dbReference type="OrthoDB" id="554695at2"/>
<accession>A0A4U3M686</accession>
<proteinExistence type="inferred from homology"/>
<comment type="caution">
    <text evidence="9">The sequence shown here is derived from an EMBL/GenBank/DDBJ whole genome shotgun (WGS) entry which is preliminary data.</text>
</comment>
<dbReference type="PANTHER" id="PTHR30269">
    <property type="entry name" value="TRANSMEMBRANE PROTEIN YFCA"/>
    <property type="match status" value="1"/>
</dbReference>
<feature type="transmembrane region" description="Helical" evidence="8">
    <location>
        <begin position="59"/>
        <end position="78"/>
    </location>
</feature>